<reference evidence="5" key="1">
    <citation type="submission" date="2021-03" db="EMBL/GenBank/DDBJ databases">
        <title>Complete Genome of Pseudoalteromonas xiamenensis STKMTI.2, a new potential marine bacterium producing anti-Vibrio compounds.</title>
        <authorList>
            <person name="Handayani D.P."/>
            <person name="Isnansetyo A."/>
            <person name="Istiqomah I."/>
            <person name="Jumina J."/>
        </authorList>
    </citation>
    <scope>NUCLEOTIDE SEQUENCE</scope>
    <source>
        <strain evidence="5">STKMTI.2</strain>
        <plasmid evidence="5">unnamed5</plasmid>
    </source>
</reference>
<accession>A0A975DNA5</accession>
<evidence type="ECO:0000313" key="5">
    <source>
        <dbReference type="EMBL" id="QTH73536.1"/>
    </source>
</evidence>
<dbReference type="EMBL" id="CP072135">
    <property type="protein sequence ID" value="QTH73536.1"/>
    <property type="molecule type" value="Genomic_DNA"/>
</dbReference>
<sequence length="287" mass="33098">MAVNQHYALKDLLVRLQKVTASSKPLPFALYTANTEQKLRNLRLINPVLMFVLSGRKEIELQNGVEVVLREGECILLANRQSIVVRNMPDERPYFALIIEFYPSDKPTSYFTNGQTDFIVKPFDETFTLLLGQFVEWANISPPELWENRRQELAKFIQVQGWTEVQSLWREQGLSDQVQRFLQVTIEEPISAHEIAQHFGMSESTLRRRLKDEQTSLQQLKDDVRLGLGLHLLQSTSKPILHIALECGYQSQSRFSERFKEQFGMSPSEVRKNELTGKGESLMVNGK</sequence>
<keyword evidence="5" id="KW-0614">Plasmid</keyword>
<dbReference type="PANTHER" id="PTHR47894:SF4">
    <property type="entry name" value="HTH-TYPE TRANSCRIPTIONAL REGULATOR GADX"/>
    <property type="match status" value="1"/>
</dbReference>
<keyword evidence="6" id="KW-1185">Reference proteome</keyword>
<dbReference type="RefSeq" id="WP_208845148.1">
    <property type="nucleotide sequence ID" value="NZ_CP072135.1"/>
</dbReference>
<dbReference type="AlphaFoldDB" id="A0A975DNA5"/>
<dbReference type="InterPro" id="IPR009057">
    <property type="entry name" value="Homeodomain-like_sf"/>
</dbReference>
<dbReference type="InterPro" id="IPR018060">
    <property type="entry name" value="HTH_AraC"/>
</dbReference>
<gene>
    <name evidence="5" type="ORF">J5O05_18785</name>
</gene>
<dbReference type="Gene3D" id="1.10.10.60">
    <property type="entry name" value="Homeodomain-like"/>
    <property type="match status" value="1"/>
</dbReference>
<feature type="domain" description="HTH araC/xylS-type" evidence="4">
    <location>
        <begin position="176"/>
        <end position="273"/>
    </location>
</feature>
<organism evidence="5 6">
    <name type="scientific">Pseudoalteromonas xiamenensis</name>
    <dbReference type="NCBI Taxonomy" id="882626"/>
    <lineage>
        <taxon>Bacteria</taxon>
        <taxon>Pseudomonadati</taxon>
        <taxon>Pseudomonadota</taxon>
        <taxon>Gammaproteobacteria</taxon>
        <taxon>Alteromonadales</taxon>
        <taxon>Pseudoalteromonadaceae</taxon>
        <taxon>Pseudoalteromonas</taxon>
    </lineage>
</organism>
<evidence type="ECO:0000313" key="6">
    <source>
        <dbReference type="Proteomes" id="UP000664904"/>
    </source>
</evidence>
<evidence type="ECO:0000256" key="3">
    <source>
        <dbReference type="ARBA" id="ARBA00023163"/>
    </source>
</evidence>
<dbReference type="PRINTS" id="PR00032">
    <property type="entry name" value="HTHARAC"/>
</dbReference>
<dbReference type="PROSITE" id="PS01124">
    <property type="entry name" value="HTH_ARAC_FAMILY_2"/>
    <property type="match status" value="1"/>
</dbReference>
<keyword evidence="1" id="KW-0805">Transcription regulation</keyword>
<keyword evidence="3" id="KW-0804">Transcription</keyword>
<dbReference type="GO" id="GO:0005829">
    <property type="term" value="C:cytosol"/>
    <property type="evidence" value="ECO:0007669"/>
    <property type="project" value="TreeGrafter"/>
</dbReference>
<evidence type="ECO:0000256" key="2">
    <source>
        <dbReference type="ARBA" id="ARBA00023125"/>
    </source>
</evidence>
<proteinExistence type="predicted"/>
<dbReference type="KEGG" id="pxi:J5O05_18785"/>
<evidence type="ECO:0000259" key="4">
    <source>
        <dbReference type="PROSITE" id="PS01124"/>
    </source>
</evidence>
<dbReference type="SUPFAM" id="SSF46689">
    <property type="entry name" value="Homeodomain-like"/>
    <property type="match status" value="1"/>
</dbReference>
<evidence type="ECO:0000256" key="1">
    <source>
        <dbReference type="ARBA" id="ARBA00023015"/>
    </source>
</evidence>
<keyword evidence="2" id="KW-0238">DNA-binding</keyword>
<name>A0A975DNA5_9GAMM</name>
<dbReference type="SMART" id="SM00342">
    <property type="entry name" value="HTH_ARAC"/>
    <property type="match status" value="1"/>
</dbReference>
<geneLocation type="plasmid" evidence="5 6">
    <name>unnamed5</name>
</geneLocation>
<dbReference type="Pfam" id="PF12833">
    <property type="entry name" value="HTH_18"/>
    <property type="match status" value="1"/>
</dbReference>
<dbReference type="PANTHER" id="PTHR47894">
    <property type="entry name" value="HTH-TYPE TRANSCRIPTIONAL REGULATOR GADX"/>
    <property type="match status" value="1"/>
</dbReference>
<dbReference type="GO" id="GO:0000976">
    <property type="term" value="F:transcription cis-regulatory region binding"/>
    <property type="evidence" value="ECO:0007669"/>
    <property type="project" value="TreeGrafter"/>
</dbReference>
<protein>
    <submittedName>
        <fullName evidence="5">Helix-turn-helix transcriptional regulator</fullName>
    </submittedName>
</protein>
<dbReference type="GO" id="GO:0003700">
    <property type="term" value="F:DNA-binding transcription factor activity"/>
    <property type="evidence" value="ECO:0007669"/>
    <property type="project" value="InterPro"/>
</dbReference>
<dbReference type="Proteomes" id="UP000664904">
    <property type="component" value="Plasmid unnamed5"/>
</dbReference>
<dbReference type="InterPro" id="IPR020449">
    <property type="entry name" value="Tscrpt_reg_AraC-type_HTH"/>
</dbReference>